<protein>
    <recommendedName>
        <fullName evidence="1">AAA+ ATPase At3g28540-like C-terminal domain-containing protein</fullName>
    </recommendedName>
</protein>
<organism evidence="2 3">
    <name type="scientific">Brassica oleracea var. oleracea</name>
    <dbReference type="NCBI Taxonomy" id="109376"/>
    <lineage>
        <taxon>Eukaryota</taxon>
        <taxon>Viridiplantae</taxon>
        <taxon>Streptophyta</taxon>
        <taxon>Embryophyta</taxon>
        <taxon>Tracheophyta</taxon>
        <taxon>Spermatophyta</taxon>
        <taxon>Magnoliopsida</taxon>
        <taxon>eudicotyledons</taxon>
        <taxon>Gunneridae</taxon>
        <taxon>Pentapetalae</taxon>
        <taxon>rosids</taxon>
        <taxon>malvids</taxon>
        <taxon>Brassicales</taxon>
        <taxon>Brassicaceae</taxon>
        <taxon>Brassiceae</taxon>
        <taxon>Brassica</taxon>
    </lineage>
</organism>
<sequence>MKRKKNVRWRSIPFNHPCTFDNIAMETDLKNKVKSSFVAAMTRRKSVIVIEDLDRFISSKPTAVSVSGILKRTNRPGFAPTGPGRRSHPLPVMRLHGVKTLANSYLGVKEHKLFPQVEGMFQNGASLSPAEIGELMIANRSSPTRALKHVINAMQTDGDHRRGAGRRLILESGSRRSTAEDGGDVSGPLCGGGGNSPAFWCCSNWMRPVFVGNFEYETRHSELERLFSNVKSKFERNQIMVELEAQVMTDTGGNNNTWLPVSYSKSKRLKMLFCNESPNGCGVVLC</sequence>
<proteinExistence type="predicted"/>
<accession>A0A0D3C6L0</accession>
<evidence type="ECO:0000313" key="2">
    <source>
        <dbReference type="EnsemblPlants" id="Bo4g197220.1"/>
    </source>
</evidence>
<dbReference type="InterPro" id="IPR058017">
    <property type="entry name" value="At3g28540-like_C"/>
</dbReference>
<keyword evidence="3" id="KW-1185">Reference proteome</keyword>
<reference evidence="2 3" key="1">
    <citation type="journal article" date="2014" name="Genome Biol.">
        <title>Transcriptome and methylome profiling reveals relics of genome dominance in the mesopolyploid Brassica oleracea.</title>
        <authorList>
            <person name="Parkin I.A."/>
            <person name="Koh C."/>
            <person name="Tang H."/>
            <person name="Robinson S.J."/>
            <person name="Kagale S."/>
            <person name="Clarke W.E."/>
            <person name="Town C.D."/>
            <person name="Nixon J."/>
            <person name="Krishnakumar V."/>
            <person name="Bidwell S.L."/>
            <person name="Denoeud F."/>
            <person name="Belcram H."/>
            <person name="Links M.G."/>
            <person name="Just J."/>
            <person name="Clarke C."/>
            <person name="Bender T."/>
            <person name="Huebert T."/>
            <person name="Mason A.S."/>
            <person name="Pires J.C."/>
            <person name="Barker G."/>
            <person name="Moore J."/>
            <person name="Walley P.G."/>
            <person name="Manoli S."/>
            <person name="Batley J."/>
            <person name="Edwards D."/>
            <person name="Nelson M.N."/>
            <person name="Wang X."/>
            <person name="Paterson A.H."/>
            <person name="King G."/>
            <person name="Bancroft I."/>
            <person name="Chalhoub B."/>
            <person name="Sharpe A.G."/>
        </authorList>
    </citation>
    <scope>NUCLEOTIDE SEQUENCE</scope>
    <source>
        <strain evidence="2 3">cv. TO1000</strain>
    </source>
</reference>
<dbReference type="AlphaFoldDB" id="A0A0D3C6L0"/>
<dbReference type="eggNOG" id="KOG0743">
    <property type="taxonomic scope" value="Eukaryota"/>
</dbReference>
<dbReference type="Pfam" id="PF25568">
    <property type="entry name" value="AAA_lid_At3g28540"/>
    <property type="match status" value="1"/>
</dbReference>
<dbReference type="STRING" id="109376.A0A0D3C6L0"/>
<evidence type="ECO:0000313" key="3">
    <source>
        <dbReference type="Proteomes" id="UP000032141"/>
    </source>
</evidence>
<dbReference type="Proteomes" id="UP000032141">
    <property type="component" value="Chromosome C4"/>
</dbReference>
<evidence type="ECO:0000259" key="1">
    <source>
        <dbReference type="Pfam" id="PF25568"/>
    </source>
</evidence>
<dbReference type="HOGENOM" id="CLU_010189_5_0_1"/>
<reference evidence="2" key="2">
    <citation type="submission" date="2015-03" db="UniProtKB">
        <authorList>
            <consortium name="EnsemblPlants"/>
        </authorList>
    </citation>
    <scope>IDENTIFICATION</scope>
</reference>
<dbReference type="EnsemblPlants" id="Bo4g197220.1">
    <property type="protein sequence ID" value="Bo4g197220.1"/>
    <property type="gene ID" value="Bo4g197220"/>
</dbReference>
<name>A0A0D3C6L0_BRAOL</name>
<dbReference type="Gramene" id="Bo4g197220.1">
    <property type="protein sequence ID" value="Bo4g197220.1"/>
    <property type="gene ID" value="Bo4g197220"/>
</dbReference>
<feature type="domain" description="AAA+ ATPase At3g28540-like C-terminal" evidence="1">
    <location>
        <begin position="96"/>
        <end position="156"/>
    </location>
</feature>
<dbReference type="PANTHER" id="PTHR23070">
    <property type="entry name" value="BCS1 AAA-TYPE ATPASE"/>
    <property type="match status" value="1"/>
</dbReference>
<dbReference type="InterPro" id="IPR050747">
    <property type="entry name" value="Mitochondrial_chaperone_BCS1"/>
</dbReference>